<evidence type="ECO:0000313" key="1">
    <source>
        <dbReference type="EMBL" id="MBA8680497.1"/>
    </source>
</evidence>
<dbReference type="AlphaFoldDB" id="A0A7W3IG72"/>
<accession>A0A7W3IG72</accession>
<dbReference type="RefSeq" id="WP_182337685.1">
    <property type="nucleotide sequence ID" value="NZ_JACGXS010000001.1"/>
</dbReference>
<sequence>MTTEAAKKIKAKRARRPVYLMVRRLVDPATGESVGALVPAHPIDQRLLKERRFNVGREIRAELKQSRNPAFHRLVHAVGALLVDHVDGFDTMTSHDALKRVQREAAVHCEQVEVDLGPMGKALVLQPRSISFDEMDEGEFGELFRGITDYIDRHYISGLTDAVRGEYLLMAGEQRRTA</sequence>
<dbReference type="EMBL" id="JACGXS010000001">
    <property type="protein sequence ID" value="MBA8680497.1"/>
    <property type="molecule type" value="Genomic_DNA"/>
</dbReference>
<gene>
    <name evidence="1" type="ORF">H4O11_01575</name>
</gene>
<organism evidence="1 2">
    <name type="scientific">Stenotrophomonas tumulicola</name>
    <dbReference type="NCBI Taxonomy" id="1685415"/>
    <lineage>
        <taxon>Bacteria</taxon>
        <taxon>Pseudomonadati</taxon>
        <taxon>Pseudomonadota</taxon>
        <taxon>Gammaproteobacteria</taxon>
        <taxon>Lysobacterales</taxon>
        <taxon>Lysobacteraceae</taxon>
        <taxon>Stenotrophomonas</taxon>
    </lineage>
</organism>
<dbReference type="Proteomes" id="UP000547058">
    <property type="component" value="Unassembled WGS sequence"/>
</dbReference>
<proteinExistence type="predicted"/>
<keyword evidence="2" id="KW-1185">Reference proteome</keyword>
<protein>
    <submittedName>
        <fullName evidence="1">Uncharacterized protein</fullName>
    </submittedName>
</protein>
<evidence type="ECO:0000313" key="2">
    <source>
        <dbReference type="Proteomes" id="UP000547058"/>
    </source>
</evidence>
<reference evidence="1 2" key="1">
    <citation type="submission" date="2020-08" db="EMBL/GenBank/DDBJ databases">
        <title>Stenotrophomonas tumulicola JCM 30961.</title>
        <authorList>
            <person name="Deng Y."/>
        </authorList>
    </citation>
    <scope>NUCLEOTIDE SEQUENCE [LARGE SCALE GENOMIC DNA]</scope>
    <source>
        <strain evidence="1 2">JCM 30961</strain>
    </source>
</reference>
<comment type="caution">
    <text evidence="1">The sequence shown here is derived from an EMBL/GenBank/DDBJ whole genome shotgun (WGS) entry which is preliminary data.</text>
</comment>
<name>A0A7W3IG72_9GAMM</name>